<dbReference type="Gene3D" id="3.40.30.10">
    <property type="entry name" value="Glutaredoxin"/>
    <property type="match status" value="1"/>
</dbReference>
<dbReference type="Pfam" id="PF02630">
    <property type="entry name" value="SCO1-SenC"/>
    <property type="match status" value="1"/>
</dbReference>
<dbReference type="PANTHER" id="PTHR12151">
    <property type="entry name" value="ELECTRON TRANSPORT PROTIN SCO1/SENC FAMILY MEMBER"/>
    <property type="match status" value="1"/>
</dbReference>
<name>A0A381QWP6_9ZZZZ</name>
<dbReference type="SUPFAM" id="SSF52833">
    <property type="entry name" value="Thioredoxin-like"/>
    <property type="match status" value="1"/>
</dbReference>
<gene>
    <name evidence="2" type="ORF">METZ01_LOCUS35872</name>
</gene>
<reference evidence="2" key="1">
    <citation type="submission" date="2018-05" db="EMBL/GenBank/DDBJ databases">
        <authorList>
            <person name="Lanie J.A."/>
            <person name="Ng W.-L."/>
            <person name="Kazmierczak K.M."/>
            <person name="Andrzejewski T.M."/>
            <person name="Davidsen T.M."/>
            <person name="Wayne K.J."/>
            <person name="Tettelin H."/>
            <person name="Glass J.I."/>
            <person name="Rusch D."/>
            <person name="Podicherti R."/>
            <person name="Tsui H.-C.T."/>
            <person name="Winkler M.E."/>
        </authorList>
    </citation>
    <scope>NUCLEOTIDE SEQUENCE</scope>
</reference>
<protein>
    <recommendedName>
        <fullName evidence="3">Thioredoxin domain-containing protein</fullName>
    </recommendedName>
</protein>
<feature type="non-terminal residue" evidence="2">
    <location>
        <position position="1"/>
    </location>
</feature>
<evidence type="ECO:0000313" key="2">
    <source>
        <dbReference type="EMBL" id="SUZ83018.1"/>
    </source>
</evidence>
<dbReference type="CDD" id="cd02968">
    <property type="entry name" value="SCO"/>
    <property type="match status" value="1"/>
</dbReference>
<dbReference type="PANTHER" id="PTHR12151:SF25">
    <property type="entry name" value="LINALOOL DEHYDRATASE_ISOMERASE DOMAIN-CONTAINING PROTEIN"/>
    <property type="match status" value="1"/>
</dbReference>
<proteinExistence type="inferred from homology"/>
<evidence type="ECO:0000256" key="1">
    <source>
        <dbReference type="ARBA" id="ARBA00010996"/>
    </source>
</evidence>
<dbReference type="AlphaFoldDB" id="A0A381QWP6"/>
<sequence length="194" mass="21233">VFLLVFASLFLSFENISSASAHETSVSGTNEIQGGNFTLNSTEGPLSLKDLRGSVVLLFFGYTSCPSVCPISLATISSAFSKMLPADLKRTKALFISLDPERDDVEVLKQYTGYFHPNILGLTEDITVVIKVAEQYGIKYKKTLVPDSALGYVISHSSDIVVLGLDGKLRRTFPHDTSATPLKEHIIYLLDENL</sequence>
<dbReference type="InterPro" id="IPR036249">
    <property type="entry name" value="Thioredoxin-like_sf"/>
</dbReference>
<dbReference type="EMBL" id="UINC01001532">
    <property type="protein sequence ID" value="SUZ83018.1"/>
    <property type="molecule type" value="Genomic_DNA"/>
</dbReference>
<dbReference type="InterPro" id="IPR003782">
    <property type="entry name" value="SCO1/SenC"/>
</dbReference>
<evidence type="ECO:0008006" key="3">
    <source>
        <dbReference type="Google" id="ProtNLM"/>
    </source>
</evidence>
<organism evidence="2">
    <name type="scientific">marine metagenome</name>
    <dbReference type="NCBI Taxonomy" id="408172"/>
    <lineage>
        <taxon>unclassified sequences</taxon>
        <taxon>metagenomes</taxon>
        <taxon>ecological metagenomes</taxon>
    </lineage>
</organism>
<accession>A0A381QWP6</accession>
<comment type="similarity">
    <text evidence="1">Belongs to the SCO1/2 family.</text>
</comment>